<organism evidence="1">
    <name type="scientific">marine metagenome</name>
    <dbReference type="NCBI Taxonomy" id="408172"/>
    <lineage>
        <taxon>unclassified sequences</taxon>
        <taxon>metagenomes</taxon>
        <taxon>ecological metagenomes</taxon>
    </lineage>
</organism>
<dbReference type="PANTHER" id="PTHR21047">
    <property type="entry name" value="DTDP-6-DEOXY-D-GLUCOSE-3,5 EPIMERASE"/>
    <property type="match status" value="1"/>
</dbReference>
<dbReference type="PANTHER" id="PTHR21047:SF2">
    <property type="entry name" value="THYMIDINE DIPHOSPHO-4-KETO-RHAMNOSE 3,5-EPIMERASE"/>
    <property type="match status" value="1"/>
</dbReference>
<dbReference type="NCBIfam" id="TIGR01221">
    <property type="entry name" value="rmlC"/>
    <property type="match status" value="1"/>
</dbReference>
<accession>A0A383BHZ3</accession>
<dbReference type="GO" id="GO:0000271">
    <property type="term" value="P:polysaccharide biosynthetic process"/>
    <property type="evidence" value="ECO:0007669"/>
    <property type="project" value="TreeGrafter"/>
</dbReference>
<dbReference type="InterPro" id="IPR000888">
    <property type="entry name" value="RmlC-like"/>
</dbReference>
<name>A0A383BHZ3_9ZZZZ</name>
<dbReference type="GO" id="GO:0008830">
    <property type="term" value="F:dTDP-4-dehydrorhamnose 3,5-epimerase activity"/>
    <property type="evidence" value="ECO:0007669"/>
    <property type="project" value="InterPro"/>
</dbReference>
<gene>
    <name evidence="1" type="ORF">METZ01_LOCUS472670</name>
</gene>
<dbReference type="CDD" id="cd00438">
    <property type="entry name" value="cupin_RmlC"/>
    <property type="match status" value="1"/>
</dbReference>
<reference evidence="1" key="1">
    <citation type="submission" date="2018-05" db="EMBL/GenBank/DDBJ databases">
        <authorList>
            <person name="Lanie J.A."/>
            <person name="Ng W.-L."/>
            <person name="Kazmierczak K.M."/>
            <person name="Andrzejewski T.M."/>
            <person name="Davidsen T.M."/>
            <person name="Wayne K.J."/>
            <person name="Tettelin H."/>
            <person name="Glass J.I."/>
            <person name="Rusch D."/>
            <person name="Podicherti R."/>
            <person name="Tsui H.-C.T."/>
            <person name="Winkler M.E."/>
        </authorList>
    </citation>
    <scope>NUCLEOTIDE SEQUENCE</scope>
</reference>
<evidence type="ECO:0000313" key="1">
    <source>
        <dbReference type="EMBL" id="SVE19816.1"/>
    </source>
</evidence>
<dbReference type="SUPFAM" id="SSF51182">
    <property type="entry name" value="RmlC-like cupins"/>
    <property type="match status" value="1"/>
</dbReference>
<protein>
    <recommendedName>
        <fullName evidence="2">dTDP-4-dehydrorhamnose 3,5-epimerase</fullName>
    </recommendedName>
</protein>
<dbReference type="InterPro" id="IPR011051">
    <property type="entry name" value="RmlC_Cupin_sf"/>
</dbReference>
<sequence>MMNVISTDIDEVLIFEPEKVFFDDRGYLFESFRDDFFKKKLNSIRFIQENQSQSTYGVLRGLHFQQSPYAQSKLIRVIKGKIQDIAVDLRPNSKTFKKFITIKFESRNNLLYIPKGIAHGFLSLSDNTIINYKCDSLYNPNYESGLNPFKSNLNIDWGIDENDIIMSNKDRCLPSLEDSYIY</sequence>
<dbReference type="EMBL" id="UINC01200777">
    <property type="protein sequence ID" value="SVE19816.1"/>
    <property type="molecule type" value="Genomic_DNA"/>
</dbReference>
<proteinExistence type="predicted"/>
<dbReference type="Gene3D" id="2.60.120.10">
    <property type="entry name" value="Jelly Rolls"/>
    <property type="match status" value="1"/>
</dbReference>
<evidence type="ECO:0008006" key="2">
    <source>
        <dbReference type="Google" id="ProtNLM"/>
    </source>
</evidence>
<dbReference type="Pfam" id="PF00908">
    <property type="entry name" value="dTDP_sugar_isom"/>
    <property type="match status" value="1"/>
</dbReference>
<dbReference type="GO" id="GO:0005829">
    <property type="term" value="C:cytosol"/>
    <property type="evidence" value="ECO:0007669"/>
    <property type="project" value="TreeGrafter"/>
</dbReference>
<dbReference type="AlphaFoldDB" id="A0A383BHZ3"/>
<dbReference type="InterPro" id="IPR014710">
    <property type="entry name" value="RmlC-like_jellyroll"/>
</dbReference>